<proteinExistence type="predicted"/>
<name>D7FWQ0_ECTSI</name>
<dbReference type="InParanoid" id="D7FWQ0"/>
<dbReference type="Proteomes" id="UP000002630">
    <property type="component" value="Linkage Group LG16"/>
</dbReference>
<dbReference type="eggNOG" id="ENOG502SDWV">
    <property type="taxonomic scope" value="Eukaryota"/>
</dbReference>
<dbReference type="EMBL" id="FN648497">
    <property type="protein sequence ID" value="CBJ32138.1"/>
    <property type="molecule type" value="Genomic_DNA"/>
</dbReference>
<protein>
    <submittedName>
        <fullName evidence="1">Uncharacterized protein</fullName>
    </submittedName>
</protein>
<organism evidence="1 2">
    <name type="scientific">Ectocarpus siliculosus</name>
    <name type="common">Brown alga</name>
    <name type="synonym">Conferva siliculosa</name>
    <dbReference type="NCBI Taxonomy" id="2880"/>
    <lineage>
        <taxon>Eukaryota</taxon>
        <taxon>Sar</taxon>
        <taxon>Stramenopiles</taxon>
        <taxon>Ochrophyta</taxon>
        <taxon>PX clade</taxon>
        <taxon>Phaeophyceae</taxon>
        <taxon>Ectocarpales</taxon>
        <taxon>Ectocarpaceae</taxon>
        <taxon>Ectocarpus</taxon>
    </lineage>
</organism>
<sequence length="229" mass="24766">MRLVLRNGRETHVSCSVDSDALDLLQGRLRGASVRGRGWASRLGLTARSIDVDVGIVRLDVGALFRHRVLQFEQPPPSGNAIVVFSAEDFGNFLAHPLIRRTVVAGRSFVFDRQGVVVDPRKRTVAFGGVWGAEKLRIELSQAAARAPLVSEVVRSVDDGDHDSGLTDDDAIASDMSEFFNNLEVDLDGPRLSFSSLSFEGSGIEGGRVKLALGIVVRKLPSIRAVASF</sequence>
<dbReference type="OMA" id="HRVLQFE"/>
<evidence type="ECO:0000313" key="1">
    <source>
        <dbReference type="EMBL" id="CBJ32138.1"/>
    </source>
</evidence>
<accession>D7FWQ0</accession>
<evidence type="ECO:0000313" key="2">
    <source>
        <dbReference type="Proteomes" id="UP000002630"/>
    </source>
</evidence>
<dbReference type="OrthoDB" id="43632at2759"/>
<dbReference type="EMBL" id="FN649741">
    <property type="protein sequence ID" value="CBJ32138.1"/>
    <property type="molecule type" value="Genomic_DNA"/>
</dbReference>
<dbReference type="AlphaFoldDB" id="D7FWQ0"/>
<gene>
    <name evidence="1" type="ORF">Esi_0309_0054</name>
</gene>
<keyword evidence="2" id="KW-1185">Reference proteome</keyword>
<reference evidence="1 2" key="1">
    <citation type="journal article" date="2010" name="Nature">
        <title>The Ectocarpus genome and the independent evolution of multicellularity in brown algae.</title>
        <authorList>
            <person name="Cock J.M."/>
            <person name="Sterck L."/>
            <person name="Rouze P."/>
            <person name="Scornet D."/>
            <person name="Allen A.E."/>
            <person name="Amoutzias G."/>
            <person name="Anthouard V."/>
            <person name="Artiguenave F."/>
            <person name="Aury J.M."/>
            <person name="Badger J.H."/>
            <person name="Beszteri B."/>
            <person name="Billiau K."/>
            <person name="Bonnet E."/>
            <person name="Bothwell J.H."/>
            <person name="Bowler C."/>
            <person name="Boyen C."/>
            <person name="Brownlee C."/>
            <person name="Carrano C.J."/>
            <person name="Charrier B."/>
            <person name="Cho G.Y."/>
            <person name="Coelho S.M."/>
            <person name="Collen J."/>
            <person name="Corre E."/>
            <person name="Da Silva C."/>
            <person name="Delage L."/>
            <person name="Delaroque N."/>
            <person name="Dittami S.M."/>
            <person name="Doulbeau S."/>
            <person name="Elias M."/>
            <person name="Farnham G."/>
            <person name="Gachon C.M."/>
            <person name="Gschloessl B."/>
            <person name="Heesch S."/>
            <person name="Jabbari K."/>
            <person name="Jubin C."/>
            <person name="Kawai H."/>
            <person name="Kimura K."/>
            <person name="Kloareg B."/>
            <person name="Kupper F.C."/>
            <person name="Lang D."/>
            <person name="Le Bail A."/>
            <person name="Leblanc C."/>
            <person name="Lerouge P."/>
            <person name="Lohr M."/>
            <person name="Lopez P.J."/>
            <person name="Martens C."/>
            <person name="Maumus F."/>
            <person name="Michel G."/>
            <person name="Miranda-Saavedra D."/>
            <person name="Morales J."/>
            <person name="Moreau H."/>
            <person name="Motomura T."/>
            <person name="Nagasato C."/>
            <person name="Napoli C.A."/>
            <person name="Nelson D.R."/>
            <person name="Nyvall-Collen P."/>
            <person name="Peters A.F."/>
            <person name="Pommier C."/>
            <person name="Potin P."/>
            <person name="Poulain J."/>
            <person name="Quesneville H."/>
            <person name="Read B."/>
            <person name="Rensing S.A."/>
            <person name="Ritter A."/>
            <person name="Rousvoal S."/>
            <person name="Samanta M."/>
            <person name="Samson G."/>
            <person name="Schroeder D.C."/>
            <person name="Segurens B."/>
            <person name="Strittmatter M."/>
            <person name="Tonon T."/>
            <person name="Tregear J.W."/>
            <person name="Valentin K."/>
            <person name="von Dassow P."/>
            <person name="Yamagishi T."/>
            <person name="Van de Peer Y."/>
            <person name="Wincker P."/>
        </authorList>
    </citation>
    <scope>NUCLEOTIDE SEQUENCE [LARGE SCALE GENOMIC DNA]</scope>
    <source>
        <strain evidence="2">Ec32 / CCAP1310/4</strain>
    </source>
</reference>